<dbReference type="EMBL" id="QUNO01000038">
    <property type="protein sequence ID" value="REH18078.1"/>
    <property type="molecule type" value="Genomic_DNA"/>
</dbReference>
<dbReference type="AlphaFoldDB" id="A0A3E0G7P3"/>
<keyword evidence="2" id="KW-1185">Reference proteome</keyword>
<organism evidence="1 2">
    <name type="scientific">Kutzneria buriramensis</name>
    <dbReference type="NCBI Taxonomy" id="1045776"/>
    <lineage>
        <taxon>Bacteria</taxon>
        <taxon>Bacillati</taxon>
        <taxon>Actinomycetota</taxon>
        <taxon>Actinomycetes</taxon>
        <taxon>Pseudonocardiales</taxon>
        <taxon>Pseudonocardiaceae</taxon>
        <taxon>Kutzneria</taxon>
    </lineage>
</organism>
<reference evidence="1 2" key="1">
    <citation type="submission" date="2018-08" db="EMBL/GenBank/DDBJ databases">
        <title>Genomic Encyclopedia of Archaeal and Bacterial Type Strains, Phase II (KMG-II): from individual species to whole genera.</title>
        <authorList>
            <person name="Goeker M."/>
        </authorList>
    </citation>
    <scope>NUCLEOTIDE SEQUENCE [LARGE SCALE GENOMIC DNA]</scope>
    <source>
        <strain evidence="1 2">DSM 45791</strain>
    </source>
</reference>
<sequence length="76" mass="8022">MDLGFAIRLVGYDARNARDAACLTDAEAVELVRADPGRGDVDDLWGCGYMGDETAEAYRTVLAASVDELGQALAAL</sequence>
<name>A0A3E0G7P3_9PSEU</name>
<dbReference type="RefSeq" id="WP_116182285.1">
    <property type="nucleotide sequence ID" value="NZ_CP144378.1"/>
</dbReference>
<accession>A0A3E0G7P3</accession>
<evidence type="ECO:0000313" key="1">
    <source>
        <dbReference type="EMBL" id="REH18078.1"/>
    </source>
</evidence>
<comment type="caution">
    <text evidence="1">The sequence shown here is derived from an EMBL/GenBank/DDBJ whole genome shotgun (WGS) entry which is preliminary data.</text>
</comment>
<dbReference type="Proteomes" id="UP000256269">
    <property type="component" value="Unassembled WGS sequence"/>
</dbReference>
<evidence type="ECO:0000313" key="2">
    <source>
        <dbReference type="Proteomes" id="UP000256269"/>
    </source>
</evidence>
<gene>
    <name evidence="1" type="ORF">BCF44_13865</name>
</gene>
<protein>
    <submittedName>
        <fullName evidence="1">Uncharacterized protein</fullName>
    </submittedName>
</protein>
<proteinExistence type="predicted"/>